<dbReference type="PANTHER" id="PTHR43611">
    <property type="entry name" value="ALPHA-D-GLUCOSE 1-PHOSPHATE PHOSPHATASE"/>
    <property type="match status" value="1"/>
</dbReference>
<keyword evidence="2" id="KW-1185">Reference proteome</keyword>
<dbReference type="PRINTS" id="PR00413">
    <property type="entry name" value="HADHALOGNASE"/>
</dbReference>
<dbReference type="AlphaFoldDB" id="A0A2T4YX60"/>
<protein>
    <submittedName>
        <fullName evidence="1">2-haloacid dehalogenase</fullName>
    </submittedName>
</protein>
<dbReference type="InterPro" id="IPR023214">
    <property type="entry name" value="HAD_sf"/>
</dbReference>
<dbReference type="Gene3D" id="3.40.50.1000">
    <property type="entry name" value="HAD superfamily/HAD-like"/>
    <property type="match status" value="1"/>
</dbReference>
<dbReference type="CDD" id="cd02603">
    <property type="entry name" value="HAD_sEH-N_like"/>
    <property type="match status" value="1"/>
</dbReference>
<comment type="caution">
    <text evidence="1">The sequence shown here is derived from an EMBL/GenBank/DDBJ whole genome shotgun (WGS) entry which is preliminary data.</text>
</comment>
<dbReference type="OrthoDB" id="9807742at2"/>
<evidence type="ECO:0000313" key="1">
    <source>
        <dbReference type="EMBL" id="PTM50327.1"/>
    </source>
</evidence>
<dbReference type="Gene3D" id="1.10.150.240">
    <property type="entry name" value="Putative phosphatase, domain 2"/>
    <property type="match status" value="1"/>
</dbReference>
<dbReference type="RefSeq" id="WP_108179405.1">
    <property type="nucleotide sequence ID" value="NZ_PZZL01000015.1"/>
</dbReference>
<dbReference type="Pfam" id="PF00702">
    <property type="entry name" value="Hydrolase"/>
    <property type="match status" value="1"/>
</dbReference>
<dbReference type="Proteomes" id="UP000241808">
    <property type="component" value="Unassembled WGS sequence"/>
</dbReference>
<gene>
    <name evidence="1" type="ORF">C8P69_11514</name>
</gene>
<accession>A0A2T4YX60</accession>
<dbReference type="NCBIfam" id="TIGR01509">
    <property type="entry name" value="HAD-SF-IA-v3"/>
    <property type="match status" value="1"/>
</dbReference>
<proteinExistence type="predicted"/>
<organism evidence="1 2">
    <name type="scientific">Phreatobacter oligotrophus</name>
    <dbReference type="NCBI Taxonomy" id="1122261"/>
    <lineage>
        <taxon>Bacteria</taxon>
        <taxon>Pseudomonadati</taxon>
        <taxon>Pseudomonadota</taxon>
        <taxon>Alphaproteobacteria</taxon>
        <taxon>Hyphomicrobiales</taxon>
        <taxon>Phreatobacteraceae</taxon>
        <taxon>Phreatobacter</taxon>
    </lineage>
</organism>
<name>A0A2T4YX60_9HYPH</name>
<reference evidence="1 2" key="1">
    <citation type="submission" date="2018-04" db="EMBL/GenBank/DDBJ databases">
        <title>Genomic Encyclopedia of Archaeal and Bacterial Type Strains, Phase II (KMG-II): from individual species to whole genera.</title>
        <authorList>
            <person name="Goeker M."/>
        </authorList>
    </citation>
    <scope>NUCLEOTIDE SEQUENCE [LARGE SCALE GENOMIC DNA]</scope>
    <source>
        <strain evidence="1 2">DSM 25521</strain>
    </source>
</reference>
<sequence length="213" mass="23054">MHSLSMGKGPAPTERSVPVFDIGQVLLRWDPRGAMAPHFDTPEAIDSFMHEVGFMDWHARQDAGRPVAEAVASHAALHPAHAGVFAAFYDNWLASVPGEVPGTRAIFEALLDQGPVFGISNFSRELFDRTVPAYPFLGRFTGLVLSGDVGINKPDARIYAILCERHGLEPGRCVFIDDSARNVEAARAFGMDALLFKDAPSLADALRARGLAV</sequence>
<dbReference type="InterPro" id="IPR036412">
    <property type="entry name" value="HAD-like_sf"/>
</dbReference>
<dbReference type="InterPro" id="IPR023198">
    <property type="entry name" value="PGP-like_dom2"/>
</dbReference>
<evidence type="ECO:0000313" key="2">
    <source>
        <dbReference type="Proteomes" id="UP000241808"/>
    </source>
</evidence>
<dbReference type="PANTHER" id="PTHR43611:SF3">
    <property type="entry name" value="FLAVIN MONONUCLEOTIDE HYDROLASE 1, CHLOROPLATIC"/>
    <property type="match status" value="1"/>
</dbReference>
<dbReference type="SUPFAM" id="SSF56784">
    <property type="entry name" value="HAD-like"/>
    <property type="match status" value="1"/>
</dbReference>
<dbReference type="EMBL" id="PZZL01000015">
    <property type="protein sequence ID" value="PTM50327.1"/>
    <property type="molecule type" value="Genomic_DNA"/>
</dbReference>
<dbReference type="InterPro" id="IPR006439">
    <property type="entry name" value="HAD-SF_hydro_IA"/>
</dbReference>